<evidence type="ECO:0000313" key="10">
    <source>
        <dbReference type="EMBL" id="OAT12897.1"/>
    </source>
</evidence>
<feature type="transmembrane region" description="Helical" evidence="7">
    <location>
        <begin position="102"/>
        <end position="123"/>
    </location>
</feature>
<comment type="subcellular location">
    <subcellularLocation>
        <location evidence="1">Endoplasmic reticulum membrane</location>
        <topology evidence="1">Multi-pass membrane protein</topology>
    </subcellularLocation>
</comment>
<dbReference type="VEuPathDB" id="FungiDB:BDBG_08184"/>
<reference evidence="12" key="2">
    <citation type="journal article" date="2015" name="PLoS Genet.">
        <title>The dynamic genome and transcriptome of the human fungal pathogen Blastomyces and close relative Emmonsia.</title>
        <authorList>
            <person name="Munoz J.F."/>
            <person name="Gauthier G.M."/>
            <person name="Desjardins C.A."/>
            <person name="Gallo J.E."/>
            <person name="Holder J."/>
            <person name="Sullivan T.D."/>
            <person name="Marty A.J."/>
            <person name="Carmen J.C."/>
            <person name="Chen Z."/>
            <person name="Ding L."/>
            <person name="Gujja S."/>
            <person name="Magrini V."/>
            <person name="Misas E."/>
            <person name="Mitreva M."/>
            <person name="Priest M."/>
            <person name="Saif S."/>
            <person name="Whiston E.A."/>
            <person name="Young S."/>
            <person name="Zeng Q."/>
            <person name="Goldman W.E."/>
            <person name="Mardis E.R."/>
            <person name="Taylor J.W."/>
            <person name="McEwen J.G."/>
            <person name="Clay O.K."/>
            <person name="Klein B.S."/>
            <person name="Cuomo C.A."/>
        </authorList>
    </citation>
    <scope>NUCLEOTIDE SEQUENCE [LARGE SCALE GENOMIC DNA]</scope>
    <source>
        <strain evidence="12">SLH14081</strain>
    </source>
</reference>
<dbReference type="RefSeq" id="XP_031580612.1">
    <property type="nucleotide sequence ID" value="XM_031723446.1"/>
</dbReference>
<keyword evidence="5 7" id="KW-0472">Membrane</keyword>
<evidence type="ECO:0000313" key="12">
    <source>
        <dbReference type="Proteomes" id="UP000002038"/>
    </source>
</evidence>
<feature type="compositionally biased region" description="Basic residues" evidence="6">
    <location>
        <begin position="734"/>
        <end position="743"/>
    </location>
</feature>
<gene>
    <name evidence="8" type="ORF">BDBG_08184</name>
</gene>
<feature type="compositionally biased region" description="Basic and acidic residues" evidence="6">
    <location>
        <begin position="621"/>
        <end position="632"/>
    </location>
</feature>
<feature type="compositionally biased region" description="Low complexity" evidence="6">
    <location>
        <begin position="685"/>
        <end position="701"/>
    </location>
</feature>
<keyword evidence="3" id="KW-0256">Endoplasmic reticulum</keyword>
<evidence type="ECO:0000256" key="1">
    <source>
        <dbReference type="ARBA" id="ARBA00004477"/>
    </source>
</evidence>
<dbReference type="EMBL" id="GG657469">
    <property type="protein sequence ID" value="OAT12897.1"/>
    <property type="molecule type" value="Genomic_DNA"/>
</dbReference>
<protein>
    <submittedName>
        <fullName evidence="8 9">DUF803 domain membrane protein</fullName>
    </submittedName>
    <submittedName>
        <fullName evidence="10">DUF803 domain membrane protein, variant 2</fullName>
    </submittedName>
    <submittedName>
        <fullName evidence="11">DUF803 domain membrane protein, variant 3</fullName>
    </submittedName>
</protein>
<evidence type="ECO:0000256" key="4">
    <source>
        <dbReference type="ARBA" id="ARBA00022989"/>
    </source>
</evidence>
<feature type="compositionally biased region" description="Low complexity" evidence="6">
    <location>
        <begin position="720"/>
        <end position="731"/>
    </location>
</feature>
<feature type="compositionally biased region" description="Polar residues" evidence="6">
    <location>
        <begin position="851"/>
        <end position="866"/>
    </location>
</feature>
<feature type="transmembrane region" description="Helical" evidence="7">
    <location>
        <begin position="294"/>
        <end position="316"/>
    </location>
</feature>
<dbReference type="GeneID" id="8501869"/>
<dbReference type="AlphaFoldDB" id="A0A179UXS0"/>
<dbReference type="Proteomes" id="UP000002038">
    <property type="component" value="Unassembled WGS sequence"/>
</dbReference>
<evidence type="ECO:0000313" key="9">
    <source>
        <dbReference type="EMBL" id="OAT12896.1"/>
    </source>
</evidence>
<organism evidence="8 12">
    <name type="scientific">Blastomyces gilchristii (strain SLH14081)</name>
    <name type="common">Blastomyces dermatitidis</name>
    <dbReference type="NCBI Taxonomy" id="559298"/>
    <lineage>
        <taxon>Eukaryota</taxon>
        <taxon>Fungi</taxon>
        <taxon>Dikarya</taxon>
        <taxon>Ascomycota</taxon>
        <taxon>Pezizomycotina</taxon>
        <taxon>Eurotiomycetes</taxon>
        <taxon>Eurotiomycetidae</taxon>
        <taxon>Onygenales</taxon>
        <taxon>Ajellomycetaceae</taxon>
        <taxon>Blastomyces</taxon>
    </lineage>
</organism>
<dbReference type="PANTHER" id="PTHR12570">
    <property type="match status" value="1"/>
</dbReference>
<feature type="compositionally biased region" description="Polar residues" evidence="6">
    <location>
        <begin position="590"/>
        <end position="600"/>
    </location>
</feature>
<feature type="compositionally biased region" description="Basic and acidic residues" evidence="6">
    <location>
        <begin position="702"/>
        <end position="719"/>
    </location>
</feature>
<dbReference type="InterPro" id="IPR037185">
    <property type="entry name" value="EmrE-like"/>
</dbReference>
<keyword evidence="12" id="KW-1185">Reference proteome</keyword>
<dbReference type="Pfam" id="PF05653">
    <property type="entry name" value="Mg_trans_NIPA"/>
    <property type="match status" value="1"/>
</dbReference>
<feature type="transmembrane region" description="Helical" evidence="7">
    <location>
        <begin position="261"/>
        <end position="287"/>
    </location>
</feature>
<feature type="region of interest" description="Disordered" evidence="6">
    <location>
        <begin position="537"/>
        <end position="668"/>
    </location>
</feature>
<feature type="transmembrane region" description="Helical" evidence="7">
    <location>
        <begin position="31"/>
        <end position="50"/>
    </location>
</feature>
<dbReference type="KEGG" id="bgh:BDBG_08184"/>
<dbReference type="Gene3D" id="1.10.3730.20">
    <property type="match status" value="1"/>
</dbReference>
<feature type="compositionally biased region" description="Polar residues" evidence="6">
    <location>
        <begin position="537"/>
        <end position="557"/>
    </location>
</feature>
<dbReference type="GO" id="GO:0016020">
    <property type="term" value="C:membrane"/>
    <property type="evidence" value="ECO:0007669"/>
    <property type="project" value="UniProtKB-SubCell"/>
</dbReference>
<dbReference type="GO" id="GO:0015095">
    <property type="term" value="F:magnesium ion transmembrane transporter activity"/>
    <property type="evidence" value="ECO:0007669"/>
    <property type="project" value="InterPro"/>
</dbReference>
<evidence type="ECO:0000313" key="11">
    <source>
        <dbReference type="EMBL" id="OAT12898.1"/>
    </source>
</evidence>
<evidence type="ECO:0000256" key="3">
    <source>
        <dbReference type="ARBA" id="ARBA00022824"/>
    </source>
</evidence>
<reference evidence="8" key="1">
    <citation type="submission" date="2009-02" db="EMBL/GenBank/DDBJ databases">
        <title>The Genome Sequence of Blastomyces dermatitidis strain SLH14081.</title>
        <authorList>
            <consortium name="The Broad Institute Genome Sequencing Platform"/>
            <consortium name="Broad Institute Microbial Sequencing Center."/>
            <person name="Champion M."/>
            <person name="Cuomo C."/>
            <person name="Ma L.-J."/>
            <person name="Henn M.R."/>
            <person name="Klein B."/>
            <person name="Goldman B."/>
            <person name="Young S."/>
            <person name="Kodira C.D."/>
            <person name="Zeng Q."/>
            <person name="Koehrsen M."/>
            <person name="Alvarado L."/>
            <person name="Berlin A.M."/>
            <person name="Heiman D.I."/>
            <person name="Hepburn T.A."/>
            <person name="Saif S."/>
            <person name="Shea T.D."/>
            <person name="Shenoy N."/>
            <person name="Sykes S."/>
            <person name="Galagan J."/>
            <person name="Nusbaum C."/>
            <person name="Birren B."/>
        </authorList>
    </citation>
    <scope>NUCLEOTIDE SEQUENCE</scope>
    <source>
        <strain evidence="8">SLH14081</strain>
    </source>
</reference>
<name>A0A179UXS0_BLAGS</name>
<feature type="compositionally biased region" description="Basic residues" evidence="6">
    <location>
        <begin position="868"/>
        <end position="886"/>
    </location>
</feature>
<feature type="compositionally biased region" description="Pro residues" evidence="6">
    <location>
        <begin position="763"/>
        <end position="775"/>
    </location>
</feature>
<feature type="compositionally biased region" description="Low complexity" evidence="6">
    <location>
        <begin position="449"/>
        <end position="465"/>
    </location>
</feature>
<feature type="transmembrane region" description="Helical" evidence="7">
    <location>
        <begin position="235"/>
        <end position="255"/>
    </location>
</feature>
<dbReference type="OrthoDB" id="6428174at2759"/>
<dbReference type="EMBL" id="GG657469">
    <property type="protein sequence ID" value="OAT12895.1"/>
    <property type="molecule type" value="Genomic_DNA"/>
</dbReference>
<feature type="region of interest" description="Disordered" evidence="6">
    <location>
        <begin position="682"/>
        <end position="894"/>
    </location>
</feature>
<feature type="transmembrane region" description="Helical" evidence="7">
    <location>
        <begin position="170"/>
        <end position="188"/>
    </location>
</feature>
<proteinExistence type="predicted"/>
<evidence type="ECO:0000313" key="8">
    <source>
        <dbReference type="EMBL" id="OAT12895.1"/>
    </source>
</evidence>
<feature type="transmembrane region" description="Helical" evidence="7">
    <location>
        <begin position="200"/>
        <end position="223"/>
    </location>
</feature>
<dbReference type="RefSeq" id="XP_031580611.1">
    <property type="nucleotide sequence ID" value="XM_031723445.1"/>
</dbReference>
<feature type="compositionally biased region" description="Low complexity" evidence="6">
    <location>
        <begin position="776"/>
        <end position="800"/>
    </location>
</feature>
<dbReference type="RefSeq" id="XP_031580609.1">
    <property type="nucleotide sequence ID" value="XM_031723443.1"/>
</dbReference>
<feature type="region of interest" description="Disordered" evidence="6">
    <location>
        <begin position="493"/>
        <end position="512"/>
    </location>
</feature>
<dbReference type="EMBL" id="GG657469">
    <property type="protein sequence ID" value="OAT12896.1"/>
    <property type="molecule type" value="Genomic_DNA"/>
</dbReference>
<feature type="transmembrane region" description="Helical" evidence="7">
    <location>
        <begin position="76"/>
        <end position="95"/>
    </location>
</feature>
<feature type="compositionally biased region" description="Low complexity" evidence="6">
    <location>
        <begin position="825"/>
        <end position="844"/>
    </location>
</feature>
<dbReference type="PANTHER" id="PTHR12570:SF92">
    <property type="entry name" value="SPICHTHYIN, ISOFORM B"/>
    <property type="match status" value="1"/>
</dbReference>
<sequence length="957" mass="104433">MLDSADVHSIYARSGGGVPGGPEGRPPAFKAVGISLAVGSGLFIGVSFVIKKVGLLKANAKYNEDPGEGMGYLKVWWWWVGMALMIIGEIFNFVAYAFVDAILVTPLGALSVVVTTILSAIFLKERLSFVGKVGCFNCIIGSVIIAMNAPTQSSVATIQDMQRFVISPGFLTWAGLIIVGCTFIALWAGPRYGNRSMFVYISICSLVGGLSVVATQGLGAAIISQIQGISQFKEWFLYVLLVFVIATLLTEIIYLNKALNIFNAALVTPTYYVFFTSSTIITSAILFQGFKGTAISITTIIMGFLQICSGVVLLQLSKSAKDVPDTAIFKGDLDQVREVAEQEQPETEPKADAIRGTAAIIRRISGARQRMEAEEARRYYEERRLDELEPPREGEVIEWDGLRRRRTIVGESPMSTPSRRATNRHPPLGMSKFPDFVDEELPHHRPSTKGSSKSSFFARSRASSGLHPHWRPNHSSQGMHGAMSPVLTTITSETDEKSGSHSGMAEAQPSGSLEEAFQHNHRRNRSGTAQTIQWANSVKSGGSSNPHSPNRSSTLPANSPHHGPSRQFSFHNLFNRRMSNEPPHSGGGSRNMSENPTSPGNRLFGFANLSSRNTHNHHHHQNEQKRNMMREGTEEETLGLVKGDNAQLKGQRHLRDSSPSPTPTTPTFNEEAIQNDMLQVNYQQRPSRSPSSSSVSSTESSTEYKPHHTRVPSRDREAEAAATASSSSSSSKYPKTRHHHRRSSPPPSSQLPKYDGAIADIKPPSPPPHSHPTPHLPSHSTTFPTTATTAAAAAAQLRQHQPPHHPLPSLPTESHPRHPYAFPNTPERSLPTTSSTPPSSSSRTRAPRPRQQGTPQPYPRHNSSLYQRHPRRLSRQASARKMRGGRGGRGGCGRGGGGLVLRLLLWRSKGEGMGEGKRGVMVVGIMIMMIYELCGDVDGGGGESWGDKRGEIDVGRR</sequence>
<dbReference type="RefSeq" id="XP_031580610.1">
    <property type="nucleotide sequence ID" value="XM_031723444.1"/>
</dbReference>
<evidence type="ECO:0000256" key="6">
    <source>
        <dbReference type="SAM" id="MobiDB-lite"/>
    </source>
</evidence>
<dbReference type="InterPro" id="IPR008521">
    <property type="entry name" value="Mg_trans_NIPA"/>
</dbReference>
<dbReference type="SUPFAM" id="SSF103481">
    <property type="entry name" value="Multidrug resistance efflux transporter EmrE"/>
    <property type="match status" value="1"/>
</dbReference>
<feature type="region of interest" description="Disordered" evidence="6">
    <location>
        <begin position="411"/>
        <end position="482"/>
    </location>
</feature>
<keyword evidence="2 7" id="KW-0812">Transmembrane</keyword>
<keyword evidence="4 7" id="KW-1133">Transmembrane helix</keyword>
<evidence type="ECO:0000256" key="7">
    <source>
        <dbReference type="SAM" id="Phobius"/>
    </source>
</evidence>
<evidence type="ECO:0000256" key="5">
    <source>
        <dbReference type="ARBA" id="ARBA00023136"/>
    </source>
</evidence>
<evidence type="ECO:0000256" key="2">
    <source>
        <dbReference type="ARBA" id="ARBA00022692"/>
    </source>
</evidence>
<accession>A0A179UXS0</accession>
<dbReference type="EMBL" id="GG657469">
    <property type="protein sequence ID" value="OAT12898.1"/>
    <property type="molecule type" value="Genomic_DNA"/>
</dbReference>